<dbReference type="InterPro" id="IPR012265">
    <property type="entry name" value="Ptpn1/Ptpn2"/>
</dbReference>
<dbReference type="PIRSF" id="PIRSF000926">
    <property type="entry name" value="Tyr-Ptase_nr1"/>
    <property type="match status" value="1"/>
</dbReference>
<dbReference type="Gene3D" id="3.90.190.10">
    <property type="entry name" value="Protein tyrosine phosphatase superfamily"/>
    <property type="match status" value="1"/>
</dbReference>
<evidence type="ECO:0000256" key="7">
    <source>
        <dbReference type="ARBA" id="ARBA00022912"/>
    </source>
</evidence>
<feature type="region of interest" description="Disordered" evidence="12">
    <location>
        <begin position="355"/>
        <end position="407"/>
    </location>
</feature>
<evidence type="ECO:0000256" key="11">
    <source>
        <dbReference type="PIRSR" id="PIRSR000926-2"/>
    </source>
</evidence>
<dbReference type="PANTHER" id="PTHR46047:SF2">
    <property type="entry name" value="TYROSINE-PROTEIN PHOSPHATASE NON-RECEPTOR TYPE 1"/>
    <property type="match status" value="1"/>
</dbReference>
<feature type="domain" description="Tyrosine-protein phosphatase" evidence="13">
    <location>
        <begin position="1"/>
        <end position="275"/>
    </location>
</feature>
<feature type="active site" description="Phosphocysteine intermediate" evidence="10">
    <location>
        <position position="213"/>
    </location>
</feature>
<feature type="binding site" evidence="11">
    <location>
        <position position="179"/>
    </location>
    <ligand>
        <name>substrate</name>
    </ligand>
</feature>
<keyword evidence="6" id="KW-0256">Endoplasmic reticulum</keyword>
<keyword evidence="16" id="KW-1185">Reference proteome</keyword>
<proteinExistence type="inferred from homology"/>
<gene>
    <name evidence="15" type="primary">PTPN1</name>
    <name evidence="15" type="synonym">ptpn1</name>
</gene>
<dbReference type="GeneTree" id="ENSGT00940000158041"/>
<dbReference type="InterPro" id="IPR003595">
    <property type="entry name" value="Tyr_Pase_cat"/>
</dbReference>
<comment type="catalytic activity">
    <reaction evidence="9">
        <text>O-phospho-L-tyrosyl-[protein] + H2O = L-tyrosyl-[protein] + phosphate</text>
        <dbReference type="Rhea" id="RHEA:10684"/>
        <dbReference type="Rhea" id="RHEA-COMP:10136"/>
        <dbReference type="Rhea" id="RHEA-COMP:20101"/>
        <dbReference type="ChEBI" id="CHEBI:15377"/>
        <dbReference type="ChEBI" id="CHEBI:43474"/>
        <dbReference type="ChEBI" id="CHEBI:46858"/>
        <dbReference type="ChEBI" id="CHEBI:61978"/>
        <dbReference type="EC" id="3.1.3.48"/>
    </reaction>
</comment>
<dbReference type="SMART" id="SM00194">
    <property type="entry name" value="PTPc"/>
    <property type="match status" value="1"/>
</dbReference>
<dbReference type="Pfam" id="PF00102">
    <property type="entry name" value="Y_phosphatase"/>
    <property type="match status" value="1"/>
</dbReference>
<feature type="compositionally biased region" description="Pro residues" evidence="12">
    <location>
        <begin position="301"/>
        <end position="311"/>
    </location>
</feature>
<accession>A0A667YTY6</accession>
<evidence type="ECO:0000256" key="5">
    <source>
        <dbReference type="ARBA" id="ARBA00022801"/>
    </source>
</evidence>
<dbReference type="PROSITE" id="PS50055">
    <property type="entry name" value="TYR_PHOSPHATASE_PTP"/>
    <property type="match status" value="1"/>
</dbReference>
<comment type="similarity">
    <text evidence="3 9">Belongs to the protein-tyrosine phosphatase family. Non-receptor class 1 subfamily.</text>
</comment>
<dbReference type="GO" id="GO:1903898">
    <property type="term" value="P:negative regulation of PERK-mediated unfolded protein response"/>
    <property type="evidence" value="ECO:0007669"/>
    <property type="project" value="TreeGrafter"/>
</dbReference>
<dbReference type="GO" id="GO:0019901">
    <property type="term" value="F:protein kinase binding"/>
    <property type="evidence" value="ECO:0007669"/>
    <property type="project" value="TreeGrafter"/>
</dbReference>
<keyword evidence="8" id="KW-0472">Membrane</keyword>
<feature type="binding site" evidence="11">
    <location>
        <position position="260"/>
    </location>
    <ligand>
        <name>substrate</name>
    </ligand>
</feature>
<evidence type="ECO:0000256" key="6">
    <source>
        <dbReference type="ARBA" id="ARBA00022824"/>
    </source>
</evidence>
<dbReference type="SMART" id="SM00404">
    <property type="entry name" value="PTPc_motif"/>
    <property type="match status" value="1"/>
</dbReference>
<dbReference type="InterPro" id="IPR016130">
    <property type="entry name" value="Tyr_Pase_AS"/>
</dbReference>
<dbReference type="PROSITE" id="PS50056">
    <property type="entry name" value="TYR_PHOSPHATASE_2"/>
    <property type="match status" value="1"/>
</dbReference>
<evidence type="ECO:0000256" key="2">
    <source>
        <dbReference type="ARBA" id="ARBA00004308"/>
    </source>
</evidence>
<evidence type="ECO:0000313" key="16">
    <source>
        <dbReference type="Proteomes" id="UP000472263"/>
    </source>
</evidence>
<evidence type="ECO:0000256" key="4">
    <source>
        <dbReference type="ARBA" id="ARBA00022553"/>
    </source>
</evidence>
<comment type="subcellular location">
    <subcellularLocation>
        <location evidence="2">Endomembrane system</location>
    </subcellularLocation>
    <subcellularLocation>
        <location evidence="1">Endoplasmic reticulum</location>
    </subcellularLocation>
</comment>
<reference evidence="15" key="1">
    <citation type="submission" date="2019-06" db="EMBL/GenBank/DDBJ databases">
        <authorList>
            <consortium name="Wellcome Sanger Institute Data Sharing"/>
        </authorList>
    </citation>
    <scope>NUCLEOTIDE SEQUENCE [LARGE SCALE GENOMIC DNA]</scope>
</reference>
<dbReference type="GO" id="GO:0005783">
    <property type="term" value="C:endoplasmic reticulum"/>
    <property type="evidence" value="ECO:0007669"/>
    <property type="project" value="UniProtKB-SubCell"/>
</dbReference>
<keyword evidence="5 9" id="KW-0378">Hydrolase</keyword>
<dbReference type="SUPFAM" id="SSF52799">
    <property type="entry name" value="(Phosphotyrosine protein) phosphatases II"/>
    <property type="match status" value="1"/>
</dbReference>
<feature type="region of interest" description="Disordered" evidence="12">
    <location>
        <begin position="289"/>
        <end position="324"/>
    </location>
</feature>
<evidence type="ECO:0000256" key="12">
    <source>
        <dbReference type="SAM" id="MobiDB-lite"/>
    </source>
</evidence>
<feature type="binding site" evidence="11">
    <location>
        <begin position="213"/>
        <end position="219"/>
    </location>
    <ligand>
        <name>substrate</name>
    </ligand>
</feature>
<dbReference type="InterPro" id="IPR000242">
    <property type="entry name" value="PTP_cat"/>
</dbReference>
<keyword evidence="4" id="KW-0597">Phosphoprotein</keyword>
<sequence length="433" mass="49187">MEAQFREIDELGRWSAIYQEIRQQSSELPCKHAKLPENKTRNRYRDVSPFDHSRIRLQLGTNDYINASLISVEEAQRSYILTQGPLPTTCGHFWEMVWEQRTRGVVMLNRVIEKGSIKCAQYWPDRDEKEAIFEDTNFKLTLVSEDIKSYYTVRQLELENMSTQETREILHFHYTTWPDFGVPESPASFLNFLFKVRESGCLNSDQGPVVVHCSAGIGRSGTFCLVDTCLLLMSIRKDPSSVQIRDVLLEMRQYRMGLIQTADQLRFSYLAVIEGAKCIMGDTSLQESWKELSNEEDIPPEFTPPPPPPRPPARDPHNGKVEPSFFPENEIIQQNEIHSLGSSLEPELRRRNIAASEPPAESADQPDCQMGNQDHTSKSQQEHEAEEEGLTQAVQQPEESSPAAGSWSPTLTSVCLCTALAVGAYVCYRACIH</sequence>
<evidence type="ECO:0000256" key="3">
    <source>
        <dbReference type="ARBA" id="ARBA00009701"/>
    </source>
</evidence>
<evidence type="ECO:0000313" key="15">
    <source>
        <dbReference type="Ensembl" id="ENSMMDP00005024526.1"/>
    </source>
</evidence>
<dbReference type="GO" id="GO:0070373">
    <property type="term" value="P:negative regulation of ERK1 and ERK2 cascade"/>
    <property type="evidence" value="ECO:0007669"/>
    <property type="project" value="TreeGrafter"/>
</dbReference>
<dbReference type="Proteomes" id="UP000472263">
    <property type="component" value="Chromosome 7"/>
</dbReference>
<dbReference type="GO" id="GO:0005769">
    <property type="term" value="C:early endosome"/>
    <property type="evidence" value="ECO:0007669"/>
    <property type="project" value="TreeGrafter"/>
</dbReference>
<dbReference type="OrthoDB" id="9450131at2759"/>
<name>A0A667YTY6_9TELE</name>
<evidence type="ECO:0000256" key="9">
    <source>
        <dbReference type="PIRNR" id="PIRNR000926"/>
    </source>
</evidence>
<dbReference type="InterPro" id="IPR029021">
    <property type="entry name" value="Prot-tyrosine_phosphatase-like"/>
</dbReference>
<dbReference type="Ensembl" id="ENSMMDT00005025050.1">
    <property type="protein sequence ID" value="ENSMMDP00005024526.1"/>
    <property type="gene ID" value="ENSMMDG00005011799.1"/>
</dbReference>
<feature type="domain" description="Tyrosine specific protein phosphatases" evidence="14">
    <location>
        <begin position="187"/>
        <end position="266"/>
    </location>
</feature>
<evidence type="ECO:0000256" key="1">
    <source>
        <dbReference type="ARBA" id="ARBA00004240"/>
    </source>
</evidence>
<evidence type="ECO:0000259" key="14">
    <source>
        <dbReference type="PROSITE" id="PS50056"/>
    </source>
</evidence>
<dbReference type="PANTHER" id="PTHR46047">
    <property type="entry name" value="TYROSINE-PROTEIN PHOSPHATASE NON-RECEPTOR TYPE 61F"/>
    <property type="match status" value="1"/>
</dbReference>
<evidence type="ECO:0000259" key="13">
    <source>
        <dbReference type="PROSITE" id="PS50055"/>
    </source>
</evidence>
<dbReference type="PRINTS" id="PR00700">
    <property type="entry name" value="PRTYPHPHTASE"/>
</dbReference>
<dbReference type="InterPro" id="IPR051985">
    <property type="entry name" value="NR_tyrosine_phosphatase"/>
</dbReference>
<dbReference type="InParanoid" id="A0A667YTY6"/>
<reference evidence="15" key="3">
    <citation type="submission" date="2025-09" db="UniProtKB">
        <authorList>
            <consortium name="Ensembl"/>
        </authorList>
    </citation>
    <scope>IDENTIFICATION</scope>
</reference>
<evidence type="ECO:0000256" key="8">
    <source>
        <dbReference type="ARBA" id="ARBA00023136"/>
    </source>
</evidence>
<keyword evidence="7 9" id="KW-0904">Protein phosphatase</keyword>
<dbReference type="AlphaFoldDB" id="A0A667YTY6"/>
<dbReference type="GO" id="GO:0004726">
    <property type="term" value="F:non-membrane spanning protein tyrosine phosphatase activity"/>
    <property type="evidence" value="ECO:0007669"/>
    <property type="project" value="TreeGrafter"/>
</dbReference>
<dbReference type="FunFam" id="3.90.190.10:FF:000025">
    <property type="entry name" value="Tyrosine-protein phosphatase non-receptor type 1"/>
    <property type="match status" value="1"/>
</dbReference>
<evidence type="ECO:0000256" key="10">
    <source>
        <dbReference type="PIRSR" id="PIRSR000926-1"/>
    </source>
</evidence>
<reference evidence="15" key="2">
    <citation type="submission" date="2025-08" db="UniProtKB">
        <authorList>
            <consortium name="Ensembl"/>
        </authorList>
    </citation>
    <scope>IDENTIFICATION</scope>
</reference>
<dbReference type="InterPro" id="IPR000387">
    <property type="entry name" value="Tyr_Pase_dom"/>
</dbReference>
<dbReference type="PROSITE" id="PS00383">
    <property type="entry name" value="TYR_PHOSPHATASE_1"/>
    <property type="match status" value="1"/>
</dbReference>
<dbReference type="EC" id="3.1.3.48" evidence="9"/>
<organism evidence="15 16">
    <name type="scientific">Myripristis murdjan</name>
    <name type="common">pinecone soldierfish</name>
    <dbReference type="NCBI Taxonomy" id="586833"/>
    <lineage>
        <taxon>Eukaryota</taxon>
        <taxon>Metazoa</taxon>
        <taxon>Chordata</taxon>
        <taxon>Craniata</taxon>
        <taxon>Vertebrata</taxon>
        <taxon>Euteleostomi</taxon>
        <taxon>Actinopterygii</taxon>
        <taxon>Neopterygii</taxon>
        <taxon>Teleostei</taxon>
        <taxon>Neoteleostei</taxon>
        <taxon>Acanthomorphata</taxon>
        <taxon>Holocentriformes</taxon>
        <taxon>Holocentridae</taxon>
        <taxon>Myripristis</taxon>
    </lineage>
</organism>
<protein>
    <recommendedName>
        <fullName evidence="9">Tyrosine-protein phosphatase non-receptor type</fullName>
        <ecNumber evidence="9">3.1.3.48</ecNumber>
    </recommendedName>
</protein>